<accession>A0A1E3XGD4</accession>
<evidence type="ECO:0000256" key="5">
    <source>
        <dbReference type="SAM" id="MobiDB-lite"/>
    </source>
</evidence>
<evidence type="ECO:0000256" key="4">
    <source>
        <dbReference type="SAM" id="Coils"/>
    </source>
</evidence>
<dbReference type="SUPFAM" id="SSF116734">
    <property type="entry name" value="DNA methylase specificity domain"/>
    <property type="match status" value="2"/>
</dbReference>
<dbReference type="PANTHER" id="PTHR43140">
    <property type="entry name" value="TYPE-1 RESTRICTION ENZYME ECOKI SPECIFICITY PROTEIN"/>
    <property type="match status" value="1"/>
</dbReference>
<evidence type="ECO:0000256" key="2">
    <source>
        <dbReference type="ARBA" id="ARBA00022747"/>
    </source>
</evidence>
<protein>
    <recommendedName>
        <fullName evidence="6">Type I restriction modification DNA specificity domain-containing protein</fullName>
    </recommendedName>
</protein>
<dbReference type="Gene3D" id="3.90.220.20">
    <property type="entry name" value="DNA methylase specificity domains"/>
    <property type="match status" value="2"/>
</dbReference>
<name>A0A1E3XGD4_9BACT</name>
<feature type="region of interest" description="Disordered" evidence="5">
    <location>
        <begin position="236"/>
        <end position="259"/>
    </location>
</feature>
<dbReference type="Pfam" id="PF01420">
    <property type="entry name" value="Methylase_S"/>
    <property type="match status" value="2"/>
</dbReference>
<organism evidence="7 8">
    <name type="scientific">Candidatus Scalindua rubra</name>
    <dbReference type="NCBI Taxonomy" id="1872076"/>
    <lineage>
        <taxon>Bacteria</taxon>
        <taxon>Pseudomonadati</taxon>
        <taxon>Planctomycetota</taxon>
        <taxon>Candidatus Brocadiia</taxon>
        <taxon>Candidatus Brocadiales</taxon>
        <taxon>Candidatus Scalinduaceae</taxon>
        <taxon>Candidatus Scalindua</taxon>
    </lineage>
</organism>
<evidence type="ECO:0000256" key="1">
    <source>
        <dbReference type="ARBA" id="ARBA00010923"/>
    </source>
</evidence>
<keyword evidence="3" id="KW-0238">DNA-binding</keyword>
<evidence type="ECO:0000259" key="6">
    <source>
        <dbReference type="Pfam" id="PF01420"/>
    </source>
</evidence>
<feature type="domain" description="Type I restriction modification DNA specificity" evidence="6">
    <location>
        <begin position="12"/>
        <end position="186"/>
    </location>
</feature>
<dbReference type="InterPro" id="IPR000055">
    <property type="entry name" value="Restrct_endonuc_typeI_TRD"/>
</dbReference>
<keyword evidence="2" id="KW-0680">Restriction system</keyword>
<dbReference type="CDD" id="cd17521">
    <property type="entry name" value="RMtype1_S_Sau13435ORF2165P_TRD2-CR2_like"/>
    <property type="match status" value="1"/>
</dbReference>
<sequence>MNTMNQNKNELPKTWIISTLGEICSKPQYGWTTKANPTNGNLKLLRTTDITSGSVDWKTVPYCTEEPDDINKYLLQSGDIVISRAGSVGVSYLLTNVVNAVFASYLIRFKPREPIDKRYVYYFLKSPDYWAAIGASKLGIAVPNVNATKLSKVAIPLAPPKEQKIIVAEIEKQFSRLDEAVAALNRIKANLKRYKASVLKSAVEGKLTEKWRKQSPDVESASKLLKRILTERRRRGEGSELERMKAKGKEPKDDKWKNKYKEPVKPDTFKLSELPEGWVWATPEILALYEENAICAGPFGTIFKARDFRPEGIPIIFLRHVVPGKYLTSKPGFMDATKWEELFKPYSVYGGELLITKLGEPPGVCAMYPKNIGPAMVTPDVIKMSVNDKAVESYFLMHYFNSQVARNFATRLAFGTTRLRVTLPIFRNLPVPLPPMEEQKQIVNEVDQKLSIIDEIESDLVNNLQRADCLRQSILKKAFSGKLISSLYKEPPDNNHLCASKSSIKTELTKEV</sequence>
<dbReference type="InterPro" id="IPR044946">
    <property type="entry name" value="Restrct_endonuc_typeI_TRD_sf"/>
</dbReference>
<dbReference type="Proteomes" id="UP000094056">
    <property type="component" value="Unassembled WGS sequence"/>
</dbReference>
<dbReference type="InterPro" id="IPR051212">
    <property type="entry name" value="Type-I_RE_S_subunit"/>
</dbReference>
<dbReference type="PANTHER" id="PTHR43140:SF1">
    <property type="entry name" value="TYPE I RESTRICTION ENZYME ECOKI SPECIFICITY SUBUNIT"/>
    <property type="match status" value="1"/>
</dbReference>
<evidence type="ECO:0000256" key="3">
    <source>
        <dbReference type="ARBA" id="ARBA00023125"/>
    </source>
</evidence>
<dbReference type="EMBL" id="MAYW01000015">
    <property type="protein sequence ID" value="ODS33984.1"/>
    <property type="molecule type" value="Genomic_DNA"/>
</dbReference>
<proteinExistence type="inferred from homology"/>
<comment type="caution">
    <text evidence="7">The sequence shown here is derived from an EMBL/GenBank/DDBJ whole genome shotgun (WGS) entry which is preliminary data.</text>
</comment>
<dbReference type="AlphaFoldDB" id="A0A1E3XGD4"/>
<keyword evidence="4" id="KW-0175">Coiled coil</keyword>
<feature type="domain" description="Type I restriction modification DNA specificity" evidence="6">
    <location>
        <begin position="374"/>
        <end position="462"/>
    </location>
</feature>
<evidence type="ECO:0000313" key="7">
    <source>
        <dbReference type="EMBL" id="ODS33984.1"/>
    </source>
</evidence>
<dbReference type="GO" id="GO:0009307">
    <property type="term" value="P:DNA restriction-modification system"/>
    <property type="evidence" value="ECO:0007669"/>
    <property type="project" value="UniProtKB-KW"/>
</dbReference>
<dbReference type="GO" id="GO:0003677">
    <property type="term" value="F:DNA binding"/>
    <property type="evidence" value="ECO:0007669"/>
    <property type="project" value="UniProtKB-KW"/>
</dbReference>
<feature type="coiled-coil region" evidence="4">
    <location>
        <begin position="167"/>
        <end position="197"/>
    </location>
</feature>
<comment type="similarity">
    <text evidence="1">Belongs to the type-I restriction system S methylase family.</text>
</comment>
<dbReference type="PATRIC" id="fig|1872076.5.peg.996"/>
<evidence type="ECO:0000313" key="8">
    <source>
        <dbReference type="Proteomes" id="UP000094056"/>
    </source>
</evidence>
<gene>
    <name evidence="7" type="ORF">SCARUB_00855</name>
</gene>
<reference evidence="7 8" key="1">
    <citation type="submission" date="2016-07" db="EMBL/GenBank/DDBJ databases">
        <title>Draft genome of Scalindua rubra, obtained from a brine-seawater interface in the Red Sea, sheds light on salt adaptation in anammox bacteria.</title>
        <authorList>
            <person name="Speth D.R."/>
            <person name="Lagkouvardos I."/>
            <person name="Wang Y."/>
            <person name="Qian P.-Y."/>
            <person name="Dutilh B.E."/>
            <person name="Jetten M.S."/>
        </authorList>
    </citation>
    <scope>NUCLEOTIDE SEQUENCE [LARGE SCALE GENOMIC DNA]</scope>
    <source>
        <strain evidence="7">BSI-1</strain>
    </source>
</reference>